<dbReference type="CAZy" id="GT2">
    <property type="family name" value="Glycosyltransferase Family 2"/>
</dbReference>
<evidence type="ECO:0000313" key="4">
    <source>
        <dbReference type="EMBL" id="AAR29925.1"/>
    </source>
</evidence>
<dbReference type="InterPro" id="IPR001173">
    <property type="entry name" value="Glyco_trans_2-like"/>
</dbReference>
<keyword evidence="1" id="KW-0328">Glycosyltransferase</keyword>
<dbReference type="Gene3D" id="3.90.550.10">
    <property type="entry name" value="Spore Coat Polysaccharide Biosynthesis Protein SpsA, Chain A"/>
    <property type="match status" value="1"/>
</dbReference>
<dbReference type="AlphaFoldDB" id="Q67AY0"/>
<protein>
    <submittedName>
        <fullName evidence="4">Cps8J</fullName>
    </submittedName>
</protein>
<keyword evidence="2" id="KW-0808">Transferase</keyword>
<dbReference type="EMBL" id="AY375363">
    <property type="protein sequence ID" value="AAR29925.1"/>
    <property type="molecule type" value="Genomic_DNA"/>
</dbReference>
<dbReference type="RefSeq" id="WP_001180593.1">
    <property type="nucleotide sequence ID" value="NZ_CP128605.1"/>
</dbReference>
<organism evidence="4">
    <name type="scientific">Streptococcus agalactiae</name>
    <dbReference type="NCBI Taxonomy" id="1311"/>
    <lineage>
        <taxon>Bacteria</taxon>
        <taxon>Bacillati</taxon>
        <taxon>Bacillota</taxon>
        <taxon>Bacilli</taxon>
        <taxon>Lactobacillales</taxon>
        <taxon>Streptococcaceae</taxon>
        <taxon>Streptococcus</taxon>
    </lineage>
</organism>
<dbReference type="SUPFAM" id="SSF53448">
    <property type="entry name" value="Nucleotide-diphospho-sugar transferases"/>
    <property type="match status" value="1"/>
</dbReference>
<evidence type="ECO:0000259" key="3">
    <source>
        <dbReference type="Pfam" id="PF00535"/>
    </source>
</evidence>
<evidence type="ECO:0000256" key="2">
    <source>
        <dbReference type="ARBA" id="ARBA00022679"/>
    </source>
</evidence>
<dbReference type="GO" id="GO:0016757">
    <property type="term" value="F:glycosyltransferase activity"/>
    <property type="evidence" value="ECO:0007669"/>
    <property type="project" value="UniProtKB-KW"/>
</dbReference>
<name>Q67AY0_STRAG</name>
<evidence type="ECO:0000256" key="1">
    <source>
        <dbReference type="ARBA" id="ARBA00022676"/>
    </source>
</evidence>
<dbReference type="PANTHER" id="PTHR22916">
    <property type="entry name" value="GLYCOSYLTRANSFERASE"/>
    <property type="match status" value="1"/>
</dbReference>
<feature type="domain" description="Glycosyltransferase 2-like" evidence="3">
    <location>
        <begin position="6"/>
        <end position="175"/>
    </location>
</feature>
<dbReference type="PANTHER" id="PTHR22916:SF51">
    <property type="entry name" value="GLYCOSYLTRANSFERASE EPSH-RELATED"/>
    <property type="match status" value="1"/>
</dbReference>
<accession>Q67AY0</accession>
<proteinExistence type="predicted"/>
<sequence>MQNLVSIILPVYNVENYIENCLNSIISQSYFHFEVIIVNDGSTDNSMSYCEKIVCEDLRFRIINKDNGGLSDARNVGLEAAKGDYIIFVDSDDFISPNLVSHLMACLENYEADLAICDPVHFYLGGNQETHEKNIFKKHSNIHLLTNEEAICELFYQKTFLVSAWGKVYKKSIFDNIRFPKGKLFEDSAVMHLLFEKSNKIVYSNAKLYAYVHRKDSITTSQFSERDLDILDITDQILKRYKSFPKIYQAAISYKISACFRVILNAPNIEKYTPIVAECKKYVYYHWKDILFNKKTRIKTKLALISIVLFKPFIKFIYTHVDRWK</sequence>
<dbReference type="Pfam" id="PF00535">
    <property type="entry name" value="Glycos_transf_2"/>
    <property type="match status" value="1"/>
</dbReference>
<dbReference type="InterPro" id="IPR029044">
    <property type="entry name" value="Nucleotide-diphossugar_trans"/>
</dbReference>
<dbReference type="SMR" id="Q67AY0"/>
<dbReference type="CDD" id="cd00761">
    <property type="entry name" value="Glyco_tranf_GTA_type"/>
    <property type="match status" value="1"/>
</dbReference>
<reference evidence="4" key="1">
    <citation type="journal article" date="2005" name="Infect. Immun.">
        <title>Structural and genetic diversity of group B streptococcus capsular polysaccharides.</title>
        <authorList>
            <person name="Cieslewicz M.J."/>
            <person name="Chaffin D."/>
            <person name="Glusman G."/>
            <person name="Kasper D."/>
            <person name="Madan A."/>
            <person name="Rodrigues S."/>
            <person name="Fahey J."/>
            <person name="Wessels M.R."/>
            <person name="Rubens C.E."/>
        </authorList>
    </citation>
    <scope>NUCLEOTIDE SEQUENCE</scope>
    <source>
        <strain evidence="4">SMU014</strain>
    </source>
</reference>